<evidence type="ECO:0000313" key="3">
    <source>
        <dbReference type="Proteomes" id="UP001054945"/>
    </source>
</evidence>
<accession>A0AAV4RM95</accession>
<keyword evidence="2" id="KW-0675">Receptor</keyword>
<sequence>MGRTRDDVVTIVHHDSEESIYVRSNKDGPGSYSRVLVYSIGIDKIKALTNASKHCRQEISWQCAGTGFHFDSDKPFSWWVSWDGKPQYIWGGAKKNNTCGCAETGCRNPNHTCNCDDVPRFEWNKDEGYLQDKETLPVSEVRFGYTFRTGQYGYHRIGPLECLGNAVESNEKCTNTTRYMKCNTGHYVPITYRCRYEFDPYGYHLGCRDVTHLRHCESFVCPEDYVKCPESYCIPTIYVCDDGKMGLHDFSFNRLDLLKADFSKFWTLGELILQYNYLTTLPPKKIQASDKSVQAVMDLSHNRLTFIAASAFAGLTNVRLLVLENNPTITEIEPEAFSDHSNLPTFKNLENDNIAKVESGAFVGLHSVTVLDIKGNDIVDFTSYIFTGLKSLEYLYSDSYTFCCMASNQVPLDNCLPPTR</sequence>
<dbReference type="Pfam" id="PF13855">
    <property type="entry name" value="LRR_8"/>
    <property type="match status" value="2"/>
</dbReference>
<evidence type="ECO:0000256" key="1">
    <source>
        <dbReference type="ARBA" id="ARBA00022729"/>
    </source>
</evidence>
<dbReference type="InterPro" id="IPR050328">
    <property type="entry name" value="Dev_Immune_Receptor"/>
</dbReference>
<dbReference type="Gene3D" id="3.80.10.10">
    <property type="entry name" value="Ribonuclease Inhibitor"/>
    <property type="match status" value="1"/>
</dbReference>
<dbReference type="PANTHER" id="PTHR24373:SF398">
    <property type="entry name" value="LEUCINE-RICH REPEAT-CONTAINING G-PROTEIN COUPLED RECEPTOR 6"/>
    <property type="match status" value="1"/>
</dbReference>
<dbReference type="GO" id="GO:0031012">
    <property type="term" value="C:extracellular matrix"/>
    <property type="evidence" value="ECO:0007669"/>
    <property type="project" value="TreeGrafter"/>
</dbReference>
<proteinExistence type="predicted"/>
<dbReference type="Gene3D" id="2.60.120.1000">
    <property type="match status" value="1"/>
</dbReference>
<protein>
    <submittedName>
        <fullName evidence="2">G-protein coupled receptor GRL101</fullName>
    </submittedName>
</protein>
<dbReference type="SUPFAM" id="SSF52058">
    <property type="entry name" value="L domain-like"/>
    <property type="match status" value="1"/>
</dbReference>
<organism evidence="2 3">
    <name type="scientific">Caerostris extrusa</name>
    <name type="common">Bark spider</name>
    <name type="synonym">Caerostris bankana</name>
    <dbReference type="NCBI Taxonomy" id="172846"/>
    <lineage>
        <taxon>Eukaryota</taxon>
        <taxon>Metazoa</taxon>
        <taxon>Ecdysozoa</taxon>
        <taxon>Arthropoda</taxon>
        <taxon>Chelicerata</taxon>
        <taxon>Arachnida</taxon>
        <taxon>Araneae</taxon>
        <taxon>Araneomorphae</taxon>
        <taxon>Entelegynae</taxon>
        <taxon>Araneoidea</taxon>
        <taxon>Araneidae</taxon>
        <taxon>Caerostris</taxon>
    </lineage>
</organism>
<gene>
    <name evidence="2" type="primary">X975_13669</name>
    <name evidence="2" type="ORF">CEXT_678721</name>
</gene>
<dbReference type="InterPro" id="IPR001611">
    <property type="entry name" value="Leu-rich_rpt"/>
</dbReference>
<dbReference type="GO" id="GO:0005615">
    <property type="term" value="C:extracellular space"/>
    <property type="evidence" value="ECO:0007669"/>
    <property type="project" value="TreeGrafter"/>
</dbReference>
<name>A0AAV4RM95_CAEEX</name>
<comment type="caution">
    <text evidence="2">The sequence shown here is derived from an EMBL/GenBank/DDBJ whole genome shotgun (WGS) entry which is preliminary data.</text>
</comment>
<dbReference type="PANTHER" id="PTHR24373">
    <property type="entry name" value="SLIT RELATED LEUCINE-RICH REPEAT NEURONAL PROTEIN"/>
    <property type="match status" value="1"/>
</dbReference>
<evidence type="ECO:0000313" key="2">
    <source>
        <dbReference type="EMBL" id="GIY23053.1"/>
    </source>
</evidence>
<dbReference type="EMBL" id="BPLR01008227">
    <property type="protein sequence ID" value="GIY23053.1"/>
    <property type="molecule type" value="Genomic_DNA"/>
</dbReference>
<dbReference type="InterPro" id="IPR032675">
    <property type="entry name" value="LRR_dom_sf"/>
</dbReference>
<dbReference type="AlphaFoldDB" id="A0AAV4RM95"/>
<keyword evidence="3" id="KW-1185">Reference proteome</keyword>
<keyword evidence="1" id="KW-0732">Signal</keyword>
<dbReference type="Proteomes" id="UP001054945">
    <property type="component" value="Unassembled WGS sequence"/>
</dbReference>
<reference evidence="2 3" key="1">
    <citation type="submission" date="2021-06" db="EMBL/GenBank/DDBJ databases">
        <title>Caerostris extrusa draft genome.</title>
        <authorList>
            <person name="Kono N."/>
            <person name="Arakawa K."/>
        </authorList>
    </citation>
    <scope>NUCLEOTIDE SEQUENCE [LARGE SCALE GENOMIC DNA]</scope>
</reference>